<gene>
    <name evidence="2" type="ORF">SAMN04489844_4295</name>
</gene>
<proteinExistence type="predicted"/>
<name>A0A1H5A757_9ACTN</name>
<dbReference type="AlphaFoldDB" id="A0A1H5A757"/>
<keyword evidence="1" id="KW-1133">Transmembrane helix</keyword>
<keyword evidence="1" id="KW-0812">Transmembrane</keyword>
<sequence length="101" mass="11411">MALVVWAVARRDARAWPREGRLWAVVYAFYILAATRPTPSVVRYLVLAVFPSWPLPELSQRCDTTAKRVALAVPVLLLCCLVQWCWVSAAWVQHGVYSVTP</sequence>
<dbReference type="Proteomes" id="UP000198742">
    <property type="component" value="Unassembled WGS sequence"/>
</dbReference>
<reference evidence="3" key="1">
    <citation type="submission" date="2016-10" db="EMBL/GenBank/DDBJ databases">
        <authorList>
            <person name="Varghese N."/>
            <person name="Submissions S."/>
        </authorList>
    </citation>
    <scope>NUCLEOTIDE SEQUENCE [LARGE SCALE GENOMIC DNA]</scope>
    <source>
        <strain evidence="3">DSM 22017</strain>
    </source>
</reference>
<dbReference type="EMBL" id="FNRT01000002">
    <property type="protein sequence ID" value="SED38082.1"/>
    <property type="molecule type" value="Genomic_DNA"/>
</dbReference>
<keyword evidence="1" id="KW-0472">Membrane</keyword>
<dbReference type="STRING" id="402596.SAMN04489844_4295"/>
<keyword evidence="3" id="KW-1185">Reference proteome</keyword>
<feature type="transmembrane region" description="Helical" evidence="1">
    <location>
        <begin position="71"/>
        <end position="92"/>
    </location>
</feature>
<evidence type="ECO:0000313" key="2">
    <source>
        <dbReference type="EMBL" id="SED38082.1"/>
    </source>
</evidence>
<organism evidence="2 3">
    <name type="scientific">Nocardioides exalbidus</name>
    <dbReference type="NCBI Taxonomy" id="402596"/>
    <lineage>
        <taxon>Bacteria</taxon>
        <taxon>Bacillati</taxon>
        <taxon>Actinomycetota</taxon>
        <taxon>Actinomycetes</taxon>
        <taxon>Propionibacteriales</taxon>
        <taxon>Nocardioidaceae</taxon>
        <taxon>Nocardioides</taxon>
    </lineage>
</organism>
<protein>
    <submittedName>
        <fullName evidence="2">Uncharacterized protein</fullName>
    </submittedName>
</protein>
<accession>A0A1H5A757</accession>
<evidence type="ECO:0000256" key="1">
    <source>
        <dbReference type="SAM" id="Phobius"/>
    </source>
</evidence>
<evidence type="ECO:0000313" key="3">
    <source>
        <dbReference type="Proteomes" id="UP000198742"/>
    </source>
</evidence>